<protein>
    <submittedName>
        <fullName evidence="8">Family 43 glycosylhydrolase</fullName>
    </submittedName>
</protein>
<keyword evidence="7" id="KW-1133">Transmembrane helix</keyword>
<dbReference type="InterPro" id="IPR023296">
    <property type="entry name" value="Glyco_hydro_beta-prop_sf"/>
</dbReference>
<dbReference type="PANTHER" id="PTHR43772:SF2">
    <property type="entry name" value="PUTATIVE (AFU_ORTHOLOGUE AFUA_2G04480)-RELATED"/>
    <property type="match status" value="1"/>
</dbReference>
<dbReference type="EMBL" id="CP094535">
    <property type="protein sequence ID" value="UOE36396.1"/>
    <property type="molecule type" value="Genomic_DNA"/>
</dbReference>
<evidence type="ECO:0000256" key="2">
    <source>
        <dbReference type="ARBA" id="ARBA00022651"/>
    </source>
</evidence>
<keyword evidence="3 6" id="KW-0378">Hydrolase</keyword>
<proteinExistence type="inferred from homology"/>
<dbReference type="Pfam" id="PF04616">
    <property type="entry name" value="Glyco_hydro_43"/>
    <property type="match status" value="1"/>
</dbReference>
<dbReference type="CDD" id="cd18620">
    <property type="entry name" value="GH43_XylA-like"/>
    <property type="match status" value="1"/>
</dbReference>
<keyword evidence="7" id="KW-0472">Membrane</keyword>
<dbReference type="RefSeq" id="WP_243520224.1">
    <property type="nucleotide sequence ID" value="NZ_CP094535.1"/>
</dbReference>
<name>A0ABY4BB48_9BACT</name>
<reference evidence="8 9" key="1">
    <citation type="submission" date="2022-03" db="EMBL/GenBank/DDBJ databases">
        <title>Hymenobactersp. isolated from the air.</title>
        <authorList>
            <person name="Won M."/>
            <person name="Kwon S.-W."/>
        </authorList>
    </citation>
    <scope>NUCLEOTIDE SEQUENCE [LARGE SCALE GENOMIC DNA]</scope>
    <source>
        <strain evidence="8 9">KACC 22596</strain>
        <plasmid evidence="8 9">unnamed1</plasmid>
    </source>
</reference>
<evidence type="ECO:0000256" key="7">
    <source>
        <dbReference type="SAM" id="Phobius"/>
    </source>
</evidence>
<dbReference type="Gene3D" id="2.115.10.20">
    <property type="entry name" value="Glycosyl hydrolase domain, family 43"/>
    <property type="match status" value="1"/>
</dbReference>
<evidence type="ECO:0000313" key="9">
    <source>
        <dbReference type="Proteomes" id="UP000831390"/>
    </source>
</evidence>
<evidence type="ECO:0000256" key="5">
    <source>
        <dbReference type="ARBA" id="ARBA00023295"/>
    </source>
</evidence>
<gene>
    <name evidence="8" type="ORF">MTP16_23855</name>
</gene>
<keyword evidence="2" id="KW-0858">Xylan degradation</keyword>
<dbReference type="InterPro" id="IPR006710">
    <property type="entry name" value="Glyco_hydro_43"/>
</dbReference>
<dbReference type="InterPro" id="IPR052176">
    <property type="entry name" value="Glycosyl_Hydrlase_43_Enz"/>
</dbReference>
<evidence type="ECO:0000256" key="3">
    <source>
        <dbReference type="ARBA" id="ARBA00022801"/>
    </source>
</evidence>
<accession>A0ABY4BB48</accession>
<keyword evidence="5 6" id="KW-0326">Glycosidase</keyword>
<feature type="transmembrane region" description="Helical" evidence="7">
    <location>
        <begin position="12"/>
        <end position="36"/>
    </location>
</feature>
<sequence>MRKPNALLRILKTVGIAVGSLVGLFVVAGLGIYAYLRFTSSPRPPHTEAIAAATVLAPDTTQAVNPYLPAWEYVPDGEPRVFGDRLYVFGSHDRFNANTFCENDYAGWSAPLSNLANWRYEGVSYRRTQDPANPSGSMSMYAPDAQRGPDGRYYLYYQLSRKNAISVAVADAPAGPYQFYGYVTNPDGSLLGDKPQDHNQFDPGIFIDDDKRIYLYTGFCPVDWMKTLLNLGRPVGNGPIVIELEPDMKTVKVPSDGRFLVPDKSAEAGTGFEGHGFFEASSLRKINGRYYFIYSSYNGHELCYAVSNSPTSGFTYGGVLVSNGDIGLPGVSNPTNARNYTGNNHGSLVQVRGKWYVFYHRQTNQHMFSRQGCAEEIQVLPDGRIPQVEMTSQGLNGKPLRDSGVYSAHIACNLYSKEGAVKYDVFMPHVPLERHPYLTQDGPDRTSQPNQYIANMQDGATAGFKYFDFQGANAIAVTTRGPGRGKMLVKDGPQGSVVAEVAIQPSEQTQTFQAPLRIRTGRKPLFFVFQGTGAVEFHKFELAKR</sequence>
<evidence type="ECO:0000256" key="1">
    <source>
        <dbReference type="ARBA" id="ARBA00009865"/>
    </source>
</evidence>
<evidence type="ECO:0000313" key="8">
    <source>
        <dbReference type="EMBL" id="UOE36396.1"/>
    </source>
</evidence>
<keyword evidence="4" id="KW-0119">Carbohydrate metabolism</keyword>
<dbReference type="Proteomes" id="UP000831390">
    <property type="component" value="Plasmid unnamed1"/>
</dbReference>
<dbReference type="SUPFAM" id="SSF75005">
    <property type="entry name" value="Arabinanase/levansucrase/invertase"/>
    <property type="match status" value="1"/>
</dbReference>
<comment type="similarity">
    <text evidence="1 6">Belongs to the glycosyl hydrolase 43 family.</text>
</comment>
<evidence type="ECO:0000256" key="4">
    <source>
        <dbReference type="ARBA" id="ARBA00023277"/>
    </source>
</evidence>
<dbReference type="Gene3D" id="2.60.120.260">
    <property type="entry name" value="Galactose-binding domain-like"/>
    <property type="match status" value="1"/>
</dbReference>
<keyword evidence="9" id="KW-1185">Reference proteome</keyword>
<keyword evidence="7" id="KW-0812">Transmembrane</keyword>
<keyword evidence="2" id="KW-0624">Polysaccharide degradation</keyword>
<evidence type="ECO:0000256" key="6">
    <source>
        <dbReference type="RuleBase" id="RU361187"/>
    </source>
</evidence>
<dbReference type="CDD" id="cd04084">
    <property type="entry name" value="CBM6_xylanase-like"/>
    <property type="match status" value="1"/>
</dbReference>
<organism evidence="8 9">
    <name type="scientific">Hymenobacter monticola</name>
    <dbReference type="NCBI Taxonomy" id="1705399"/>
    <lineage>
        <taxon>Bacteria</taxon>
        <taxon>Pseudomonadati</taxon>
        <taxon>Bacteroidota</taxon>
        <taxon>Cytophagia</taxon>
        <taxon>Cytophagales</taxon>
        <taxon>Hymenobacteraceae</taxon>
        <taxon>Hymenobacter</taxon>
    </lineage>
</organism>
<dbReference type="PANTHER" id="PTHR43772">
    <property type="entry name" value="ENDO-1,4-BETA-XYLANASE"/>
    <property type="match status" value="1"/>
</dbReference>
<keyword evidence="8" id="KW-0614">Plasmid</keyword>
<geneLocation type="plasmid" evidence="8 9">
    <name>unnamed1</name>
</geneLocation>